<dbReference type="SMART" id="SM00320">
    <property type="entry name" value="WD40"/>
    <property type="match status" value="6"/>
</dbReference>
<proteinExistence type="predicted"/>
<sequence length="449" mass="51932">MKSWNCILFTIRDEYEKHNKSGVNCMYFDADHKYLYSGGRDTIIRRWNCFYSGEEMEPEYMEHHIDWVNDLFLCENDSKLISASNDFTVKVWNTDTLSCISTIRNHTDYVTCLSYSAFSNKFVSGSLDKTILIWDLSEYNSAAKSRLECIRSSTKNSIYSIDIFKSGNVIISGDSSNTVRLTDLRDGVSRMELHGHTSTVKCVSHVEDNNLIISGGSDGMLIVWDMRQNKLLSKKYLHERGIWTMLVNKVGQKIYTSGQQGLLYYSEFNKELTSKLLYKTPHDESILNMCIQSDDIMWISKNTSYIDKLEYRKCLVKRFLLIQMEEKNMENEKVDINHCSVNLHEAIQTISQCWSSAPIIDFKVLNDKRNIITKKSNGEVEIYDVLLGKKIKSLGKTDYETEITKRQTIVYKHAWFNAEIKSGMLSIILDEIDCLNCWDVVEDCAFDKG</sequence>
<dbReference type="InterPro" id="IPR036322">
    <property type="entry name" value="WD40_repeat_dom_sf"/>
</dbReference>
<dbReference type="Proteomes" id="UP000078046">
    <property type="component" value="Unassembled WGS sequence"/>
</dbReference>
<protein>
    <submittedName>
        <fullName evidence="4">WD repeat-containing protein 48</fullName>
    </submittedName>
</protein>
<feature type="repeat" description="WD" evidence="3">
    <location>
        <begin position="61"/>
        <end position="102"/>
    </location>
</feature>
<dbReference type="OrthoDB" id="2421129at2759"/>
<accession>A0A177B6M2</accession>
<dbReference type="PROSITE" id="PS50082">
    <property type="entry name" value="WD_REPEATS_2"/>
    <property type="match status" value="4"/>
</dbReference>
<feature type="repeat" description="WD" evidence="3">
    <location>
        <begin position="193"/>
        <end position="234"/>
    </location>
</feature>
<reference evidence="4 5" key="1">
    <citation type="submission" date="2016-04" db="EMBL/GenBank/DDBJ databases">
        <title>The genome of Intoshia linei affirms orthonectids as highly simplified spiralians.</title>
        <authorList>
            <person name="Mikhailov K.V."/>
            <person name="Slusarev G.S."/>
            <person name="Nikitin M.A."/>
            <person name="Logacheva M.D."/>
            <person name="Penin A."/>
            <person name="Aleoshin V."/>
            <person name="Panchin Y.V."/>
        </authorList>
    </citation>
    <scope>NUCLEOTIDE SEQUENCE [LARGE SCALE GENOMIC DNA]</scope>
    <source>
        <strain evidence="4">Intl2013</strain>
        <tissue evidence="4">Whole animal</tissue>
    </source>
</reference>
<evidence type="ECO:0000313" key="5">
    <source>
        <dbReference type="Proteomes" id="UP000078046"/>
    </source>
</evidence>
<dbReference type="InterPro" id="IPR001680">
    <property type="entry name" value="WD40_rpt"/>
</dbReference>
<dbReference type="PANTHER" id="PTHR19848:SF8">
    <property type="entry name" value="F-BOX AND WD REPEAT DOMAIN CONTAINING 7"/>
    <property type="match status" value="1"/>
</dbReference>
<keyword evidence="5" id="KW-1185">Reference proteome</keyword>
<dbReference type="PROSITE" id="PS50294">
    <property type="entry name" value="WD_REPEATS_REGION"/>
    <property type="match status" value="3"/>
</dbReference>
<dbReference type="AlphaFoldDB" id="A0A177B6M2"/>
<dbReference type="CDD" id="cd00200">
    <property type="entry name" value="WD40"/>
    <property type="match status" value="1"/>
</dbReference>
<name>A0A177B6M2_9BILA</name>
<dbReference type="EMBL" id="LWCA01000340">
    <property type="protein sequence ID" value="OAF69074.1"/>
    <property type="molecule type" value="Genomic_DNA"/>
</dbReference>
<dbReference type="Gene3D" id="2.130.10.10">
    <property type="entry name" value="YVTN repeat-like/Quinoprotein amine dehydrogenase"/>
    <property type="match status" value="2"/>
</dbReference>
<dbReference type="PRINTS" id="PR00320">
    <property type="entry name" value="GPROTEINBRPT"/>
</dbReference>
<keyword evidence="2" id="KW-0677">Repeat</keyword>
<dbReference type="PROSITE" id="PS00678">
    <property type="entry name" value="WD_REPEATS_1"/>
    <property type="match status" value="2"/>
</dbReference>
<dbReference type="InterPro" id="IPR020472">
    <property type="entry name" value="WD40_PAC1"/>
</dbReference>
<evidence type="ECO:0000313" key="4">
    <source>
        <dbReference type="EMBL" id="OAF69074.1"/>
    </source>
</evidence>
<organism evidence="4 5">
    <name type="scientific">Intoshia linei</name>
    <dbReference type="NCBI Taxonomy" id="1819745"/>
    <lineage>
        <taxon>Eukaryota</taxon>
        <taxon>Metazoa</taxon>
        <taxon>Spiralia</taxon>
        <taxon>Lophotrochozoa</taxon>
        <taxon>Mesozoa</taxon>
        <taxon>Orthonectida</taxon>
        <taxon>Rhopaluridae</taxon>
        <taxon>Intoshia</taxon>
    </lineage>
</organism>
<evidence type="ECO:0000256" key="3">
    <source>
        <dbReference type="PROSITE-ProRule" id="PRU00221"/>
    </source>
</evidence>
<dbReference type="Pfam" id="PF00400">
    <property type="entry name" value="WD40"/>
    <property type="match status" value="5"/>
</dbReference>
<evidence type="ECO:0000256" key="1">
    <source>
        <dbReference type="ARBA" id="ARBA00022574"/>
    </source>
</evidence>
<feature type="repeat" description="WD" evidence="3">
    <location>
        <begin position="16"/>
        <end position="48"/>
    </location>
</feature>
<dbReference type="PANTHER" id="PTHR19848">
    <property type="entry name" value="WD40 REPEAT PROTEIN"/>
    <property type="match status" value="1"/>
</dbReference>
<dbReference type="InterPro" id="IPR015943">
    <property type="entry name" value="WD40/YVTN_repeat-like_dom_sf"/>
</dbReference>
<evidence type="ECO:0000256" key="2">
    <source>
        <dbReference type="ARBA" id="ARBA00022737"/>
    </source>
</evidence>
<keyword evidence="1 3" id="KW-0853">WD repeat</keyword>
<dbReference type="SUPFAM" id="SSF50978">
    <property type="entry name" value="WD40 repeat-like"/>
    <property type="match status" value="1"/>
</dbReference>
<dbReference type="InterPro" id="IPR019775">
    <property type="entry name" value="WD40_repeat_CS"/>
</dbReference>
<feature type="repeat" description="WD" evidence="3">
    <location>
        <begin position="103"/>
        <end position="144"/>
    </location>
</feature>
<comment type="caution">
    <text evidence="4">The sequence shown here is derived from an EMBL/GenBank/DDBJ whole genome shotgun (WGS) entry which is preliminary data.</text>
</comment>
<gene>
    <name evidence="4" type="ORF">A3Q56_03167</name>
</gene>